<proteinExistence type="predicted"/>
<protein>
    <submittedName>
        <fullName evidence="2">DUF5683 domain-containing protein</fullName>
    </submittedName>
</protein>
<sequence length="178" mass="20014">MGVIISECTVLFQIDVFINMMYAGINAVENDTHALEKNEGSVGKYLDVYERIIDVFKGAKKLAAQESMKSEDTMNNLRSIEYTYRKDDSIYGANMFSIVQPKTKEAYAYTSTIGTSFGSLINSNLHPIILNNLVSYAALDFSIYGTINSALLQPLIAFKNDQVRTKSKEKGFNFRILF</sequence>
<organism evidence="1 2">
    <name type="scientific">Heterorhabditis bacteriophora</name>
    <name type="common">Entomopathogenic nematode worm</name>
    <dbReference type="NCBI Taxonomy" id="37862"/>
    <lineage>
        <taxon>Eukaryota</taxon>
        <taxon>Metazoa</taxon>
        <taxon>Ecdysozoa</taxon>
        <taxon>Nematoda</taxon>
        <taxon>Chromadorea</taxon>
        <taxon>Rhabditida</taxon>
        <taxon>Rhabditina</taxon>
        <taxon>Rhabditomorpha</taxon>
        <taxon>Strongyloidea</taxon>
        <taxon>Heterorhabditidae</taxon>
        <taxon>Heterorhabditis</taxon>
    </lineage>
</organism>
<reference evidence="2" key="1">
    <citation type="submission" date="2016-11" db="UniProtKB">
        <authorList>
            <consortium name="WormBaseParasite"/>
        </authorList>
    </citation>
    <scope>IDENTIFICATION</scope>
</reference>
<evidence type="ECO:0000313" key="2">
    <source>
        <dbReference type="WBParaSite" id="Hba_04072"/>
    </source>
</evidence>
<evidence type="ECO:0000313" key="1">
    <source>
        <dbReference type="Proteomes" id="UP000095283"/>
    </source>
</evidence>
<dbReference type="WBParaSite" id="Hba_04072">
    <property type="protein sequence ID" value="Hba_04072"/>
    <property type="gene ID" value="Hba_04072"/>
</dbReference>
<accession>A0A1I7WGF5</accession>
<keyword evidence="1" id="KW-1185">Reference proteome</keyword>
<dbReference type="Proteomes" id="UP000095283">
    <property type="component" value="Unplaced"/>
</dbReference>
<dbReference type="AlphaFoldDB" id="A0A1I7WGF5"/>
<name>A0A1I7WGF5_HETBA</name>